<dbReference type="PANTHER" id="PTHR46060:SF1">
    <property type="entry name" value="MARINER MOS1 TRANSPOSASE-LIKE PROTEIN"/>
    <property type="match status" value="1"/>
</dbReference>
<keyword evidence="2" id="KW-1185">Reference proteome</keyword>
<evidence type="ECO:0000313" key="2">
    <source>
        <dbReference type="Proteomes" id="UP000036403"/>
    </source>
</evidence>
<reference evidence="1 2" key="1">
    <citation type="submission" date="2015-04" db="EMBL/GenBank/DDBJ databases">
        <title>Lasius niger genome sequencing.</title>
        <authorList>
            <person name="Konorov E.A."/>
            <person name="Nikitin M.A."/>
            <person name="Kirill M.V."/>
            <person name="Chang P."/>
        </authorList>
    </citation>
    <scope>NUCLEOTIDE SEQUENCE [LARGE SCALE GENOMIC DNA]</scope>
    <source>
        <tissue evidence="1">Whole</tissue>
    </source>
</reference>
<dbReference type="InterPro" id="IPR052709">
    <property type="entry name" value="Transposase-MT_Hybrid"/>
</dbReference>
<evidence type="ECO:0000313" key="1">
    <source>
        <dbReference type="EMBL" id="KMQ86491.1"/>
    </source>
</evidence>
<dbReference type="Proteomes" id="UP000036403">
    <property type="component" value="Unassembled WGS sequence"/>
</dbReference>
<organism evidence="1 2">
    <name type="scientific">Lasius niger</name>
    <name type="common">Black garden ant</name>
    <dbReference type="NCBI Taxonomy" id="67767"/>
    <lineage>
        <taxon>Eukaryota</taxon>
        <taxon>Metazoa</taxon>
        <taxon>Ecdysozoa</taxon>
        <taxon>Arthropoda</taxon>
        <taxon>Hexapoda</taxon>
        <taxon>Insecta</taxon>
        <taxon>Pterygota</taxon>
        <taxon>Neoptera</taxon>
        <taxon>Endopterygota</taxon>
        <taxon>Hymenoptera</taxon>
        <taxon>Apocrita</taxon>
        <taxon>Aculeata</taxon>
        <taxon>Formicoidea</taxon>
        <taxon>Formicidae</taxon>
        <taxon>Formicinae</taxon>
        <taxon>Lasius</taxon>
        <taxon>Lasius</taxon>
    </lineage>
</organism>
<dbReference type="STRING" id="67767.A0A0J7K8F0"/>
<gene>
    <name evidence="1" type="ORF">RF55_14510</name>
</gene>
<dbReference type="Gene3D" id="3.30.420.10">
    <property type="entry name" value="Ribonuclease H-like superfamily/Ribonuclease H"/>
    <property type="match status" value="1"/>
</dbReference>
<comment type="caution">
    <text evidence="1">The sequence shown here is derived from an EMBL/GenBank/DDBJ whole genome shotgun (WGS) entry which is preliminary data.</text>
</comment>
<name>A0A0J7K8F0_LASNI</name>
<dbReference type="InterPro" id="IPR036397">
    <property type="entry name" value="RNaseH_sf"/>
</dbReference>
<dbReference type="AlphaFoldDB" id="A0A0J7K8F0"/>
<dbReference type="GO" id="GO:0003676">
    <property type="term" value="F:nucleic acid binding"/>
    <property type="evidence" value="ECO:0007669"/>
    <property type="project" value="InterPro"/>
</dbReference>
<protein>
    <submittedName>
        <fullName evidence="1">Mariner transposase</fullName>
    </submittedName>
</protein>
<dbReference type="PaxDb" id="67767-A0A0J7K8F0"/>
<dbReference type="EMBL" id="LBMM01012006">
    <property type="protein sequence ID" value="KMQ86491.1"/>
    <property type="molecule type" value="Genomic_DNA"/>
</dbReference>
<accession>A0A0J7K8F0</accession>
<sequence>MVACFFGKTGHVSTVPLAQRRTVNSEWYTTICLPQVFGEIRKTNRRRRIILHHDNASSHTSTRTSDFLSIQNVDLMSHPPYSPYLAPNDFFLFPNIKNKLRGQRFSTFEEAVDAFIMHVLEIPKSEWKKCFENWFTRMQKCIDLHGEYFEKQ</sequence>
<proteinExistence type="predicted"/>
<dbReference type="OrthoDB" id="7542570at2759"/>
<dbReference type="PANTHER" id="PTHR46060">
    <property type="entry name" value="MARINER MOS1 TRANSPOSASE-LIKE PROTEIN"/>
    <property type="match status" value="1"/>
</dbReference>